<organism evidence="1 2">
    <name type="scientific">Myxacorys almedinensis A</name>
    <dbReference type="NCBI Taxonomy" id="2690445"/>
    <lineage>
        <taxon>Bacteria</taxon>
        <taxon>Bacillati</taxon>
        <taxon>Cyanobacteriota</taxon>
        <taxon>Cyanophyceae</taxon>
        <taxon>Leptolyngbyales</taxon>
        <taxon>Leptolyngbyaceae</taxon>
        <taxon>Myxacorys</taxon>
        <taxon>Myxacorys almedinensis</taxon>
    </lineage>
</organism>
<dbReference type="EMBL" id="WVIE01000015">
    <property type="protein sequence ID" value="NDJ18393.1"/>
    <property type="molecule type" value="Genomic_DNA"/>
</dbReference>
<sequence>MFLLYLQHLSLWHLNARSNEPEPSDSDYKHVSSELEQNDLYDRSHKQHVDHLEAQHRLQSLYYLERRLLW</sequence>
<name>A0A8J8CIX3_9CYAN</name>
<comment type="caution">
    <text evidence="1">The sequence shown here is derived from an EMBL/GenBank/DDBJ whole genome shotgun (WGS) entry which is preliminary data.</text>
</comment>
<dbReference type="Proteomes" id="UP000646053">
    <property type="component" value="Unassembled WGS sequence"/>
</dbReference>
<gene>
    <name evidence="1" type="ORF">GS601_14005</name>
</gene>
<proteinExistence type="predicted"/>
<dbReference type="AlphaFoldDB" id="A0A8J8CIX3"/>
<protein>
    <submittedName>
        <fullName evidence="1">Uncharacterized protein</fullName>
    </submittedName>
</protein>
<accession>A0A8J8CIX3</accession>
<evidence type="ECO:0000313" key="2">
    <source>
        <dbReference type="Proteomes" id="UP000646053"/>
    </source>
</evidence>
<reference evidence="1" key="1">
    <citation type="submission" date="2019-12" db="EMBL/GenBank/DDBJ databases">
        <title>High-Quality draft genome sequences of three cyanobacteria isolated from the limestone walls of the Old Cathedral of Coimbra.</title>
        <authorList>
            <person name="Tiago I."/>
            <person name="Soares F."/>
            <person name="Portugal A."/>
        </authorList>
    </citation>
    <scope>NUCLEOTIDE SEQUENCE</scope>
    <source>
        <strain evidence="1">A</strain>
    </source>
</reference>
<dbReference type="RefSeq" id="WP_162423912.1">
    <property type="nucleotide sequence ID" value="NZ_WVIE01000015.1"/>
</dbReference>
<evidence type="ECO:0000313" key="1">
    <source>
        <dbReference type="EMBL" id="NDJ18393.1"/>
    </source>
</evidence>
<keyword evidence="2" id="KW-1185">Reference proteome</keyword>